<dbReference type="InterPro" id="IPR032672">
    <property type="entry name" value="TmcA/NAT10/Kre33"/>
</dbReference>
<keyword evidence="4" id="KW-0067">ATP-binding</keyword>
<keyword evidence="3" id="KW-0547">Nucleotide-binding</keyword>
<dbReference type="Pfam" id="PF08351">
    <property type="entry name" value="TmcA_N"/>
    <property type="match status" value="1"/>
</dbReference>
<evidence type="ECO:0000313" key="7">
    <source>
        <dbReference type="EMBL" id="MDC2889789.1"/>
    </source>
</evidence>
<evidence type="ECO:0000256" key="4">
    <source>
        <dbReference type="ARBA" id="ARBA00022840"/>
    </source>
</evidence>
<dbReference type="SUPFAM" id="SSF55729">
    <property type="entry name" value="Acyl-CoA N-acyltransferases (Nat)"/>
    <property type="match status" value="1"/>
</dbReference>
<keyword evidence="2" id="KW-0819">tRNA processing</keyword>
<dbReference type="Pfam" id="PF13718">
    <property type="entry name" value="GNAT_acetyltr_2"/>
    <property type="match status" value="2"/>
</dbReference>
<dbReference type="SUPFAM" id="SSF52540">
    <property type="entry name" value="P-loop containing nucleoside triphosphate hydrolases"/>
    <property type="match status" value="1"/>
</dbReference>
<reference evidence="7 8" key="1">
    <citation type="submission" date="2023-01" db="EMBL/GenBank/DDBJ databases">
        <title>Psychrosphaera sp. nov., isolated from marine algae.</title>
        <authorList>
            <person name="Bayburt H."/>
            <person name="Choi B.J."/>
            <person name="Kim J.M."/>
            <person name="Choi D.G."/>
            <person name="Jeon C.O."/>
        </authorList>
    </citation>
    <scope>NUCLEOTIDE SEQUENCE [LARGE SCALE GENOMIC DNA]</scope>
    <source>
        <strain evidence="7 8">G1-22</strain>
    </source>
</reference>
<accession>A0ABT5FFF7</accession>
<gene>
    <name evidence="7" type="ORF">PN838_14650</name>
</gene>
<feature type="domain" description="N-acetyltransferase" evidence="6">
    <location>
        <begin position="426"/>
        <end position="613"/>
    </location>
</feature>
<keyword evidence="5 7" id="KW-0012">Acyltransferase</keyword>
<keyword evidence="8" id="KW-1185">Reference proteome</keyword>
<dbReference type="Gene3D" id="1.20.120.890">
    <property type="entry name" value="tRNA(Met) cytidine acetyltransferase, tail domain"/>
    <property type="match status" value="1"/>
</dbReference>
<protein>
    <submittedName>
        <fullName evidence="7">GNAT family N-acetyltransferase</fullName>
        <ecNumber evidence="7">2.3.1.-</ecNumber>
    </submittedName>
</protein>
<sequence length="749" mass="84026">MRLSQQRGLLWLAGEADWTLNWLSREFNAIDSDKPLDIVRFGSRENNQSTFHQVHDIRTKQYKKQLGQESDIIMFDAFAGFNPDAFGALAGTVRRGGLVILVTPSIEHWPMFADPELNRVCVEPFKFDQIEHHFIQRLVTLLTAAPSVIKIFQSEHSIVDQLAPVRLQSIDVKTDINVKQGLDFGCITTDQTNAVTSILALANQNQKRALVLTADRGRGKSTSLAIAAWQLIEAKLSTCSTNEADLTIVLTCPLVDSVSGLMSHFYHLACASQSAVERSGNSIYSNRQSPYEWQVKFVAPDQLALLLPDANYVLIDEAAAIPIQMLSPVFNHYSCCILASTQHGYEGTGRGFEYKLKPALHTYFETVEYIELSQPIRWSAHDNLEPIVNRLLALDVELADITAIHTRLTPHVPATSGSEANALTQLNIYPVEQAELANNITLTDQIFALLVHAHYRTSPNDLRLLLDSPNMTVWLAEDQGVVVAAALVAKEGEIEGPLAEQICQGRRRPRGHLFPQSLLNHGGFKHAGNYHYSRIVRIAVHPKLQSFGIGSKLVSTIEAYSIATGVDFLCTSFGLTESLLRFWKNNRFVAARLGLKPEASTGELSLMMWKCLTSASRAFYNTVNQRFVASLTTELKFIDERKKWLTESWFTALFELDITQSNKCPEIPHTLTNQDMVDLTYLTQHFRLPDNCLLALYRLTKQSKANDLLSAWFNDGLSRAELQSQFGLSSDKQWQSAVRQAVQYRMNLM</sequence>
<evidence type="ECO:0000313" key="8">
    <source>
        <dbReference type="Proteomes" id="UP001528411"/>
    </source>
</evidence>
<dbReference type="Proteomes" id="UP001528411">
    <property type="component" value="Unassembled WGS sequence"/>
</dbReference>
<dbReference type="PROSITE" id="PS51186">
    <property type="entry name" value="GNAT"/>
    <property type="match status" value="1"/>
</dbReference>
<dbReference type="InterPro" id="IPR016181">
    <property type="entry name" value="Acyl_CoA_acyltransferase"/>
</dbReference>
<comment type="caution">
    <text evidence="7">The sequence shown here is derived from an EMBL/GenBank/DDBJ whole genome shotgun (WGS) entry which is preliminary data.</text>
</comment>
<dbReference type="InterPro" id="IPR000182">
    <property type="entry name" value="GNAT_dom"/>
</dbReference>
<dbReference type="InterPro" id="IPR027417">
    <property type="entry name" value="P-loop_NTPase"/>
</dbReference>
<dbReference type="PANTHER" id="PTHR10925:SF5">
    <property type="entry name" value="RNA CYTIDINE ACETYLTRANSFERASE"/>
    <property type="match status" value="1"/>
</dbReference>
<dbReference type="PANTHER" id="PTHR10925">
    <property type="entry name" value="N-ACETYLTRANSFERASE 10"/>
    <property type="match status" value="1"/>
</dbReference>
<dbReference type="EMBL" id="JAQOMS010000002">
    <property type="protein sequence ID" value="MDC2889789.1"/>
    <property type="molecule type" value="Genomic_DNA"/>
</dbReference>
<dbReference type="CDD" id="cd04301">
    <property type="entry name" value="NAT_SF"/>
    <property type="match status" value="1"/>
</dbReference>
<dbReference type="Gene3D" id="3.40.50.300">
    <property type="entry name" value="P-loop containing nucleotide triphosphate hydrolases"/>
    <property type="match status" value="1"/>
</dbReference>
<organism evidence="7 8">
    <name type="scientific">Psychrosphaera algicola</name>
    <dbReference type="NCBI Taxonomy" id="3023714"/>
    <lineage>
        <taxon>Bacteria</taxon>
        <taxon>Pseudomonadati</taxon>
        <taxon>Pseudomonadota</taxon>
        <taxon>Gammaproteobacteria</taxon>
        <taxon>Alteromonadales</taxon>
        <taxon>Pseudoalteromonadaceae</taxon>
        <taxon>Psychrosphaera</taxon>
    </lineage>
</organism>
<dbReference type="InterPro" id="IPR013562">
    <property type="entry name" value="TmcA/NAT10_N"/>
</dbReference>
<dbReference type="Gene3D" id="3.40.630.30">
    <property type="match status" value="1"/>
</dbReference>
<evidence type="ECO:0000256" key="3">
    <source>
        <dbReference type="ARBA" id="ARBA00022741"/>
    </source>
</evidence>
<evidence type="ECO:0000256" key="2">
    <source>
        <dbReference type="ARBA" id="ARBA00022694"/>
    </source>
</evidence>
<keyword evidence="1 7" id="KW-0808">Transferase</keyword>
<dbReference type="Gene3D" id="3.40.50.11040">
    <property type="match status" value="1"/>
</dbReference>
<evidence type="ECO:0000259" key="6">
    <source>
        <dbReference type="PROSITE" id="PS51186"/>
    </source>
</evidence>
<dbReference type="Pfam" id="PF05127">
    <property type="entry name" value="NAT10_TcmA_helicase"/>
    <property type="match status" value="1"/>
</dbReference>
<dbReference type="InterPro" id="IPR007807">
    <property type="entry name" value="TcmA/NAT10_helicase"/>
</dbReference>
<evidence type="ECO:0000256" key="1">
    <source>
        <dbReference type="ARBA" id="ARBA00022679"/>
    </source>
</evidence>
<dbReference type="InterPro" id="IPR038321">
    <property type="entry name" value="TmcA_C_sf"/>
</dbReference>
<dbReference type="EC" id="2.3.1.-" evidence="7"/>
<dbReference type="RefSeq" id="WP_272181152.1">
    <property type="nucleotide sequence ID" value="NZ_JAQOMS010000002.1"/>
</dbReference>
<dbReference type="GO" id="GO:0016746">
    <property type="term" value="F:acyltransferase activity"/>
    <property type="evidence" value="ECO:0007669"/>
    <property type="project" value="UniProtKB-KW"/>
</dbReference>
<name>A0ABT5FFF7_9GAMM</name>
<proteinExistence type="predicted"/>
<evidence type="ECO:0000256" key="5">
    <source>
        <dbReference type="ARBA" id="ARBA00023315"/>
    </source>
</evidence>